<comment type="caution">
    <text evidence="1">The sequence shown here is derived from an EMBL/GenBank/DDBJ whole genome shotgun (WGS) entry which is preliminary data.</text>
</comment>
<name>A0ABU1IG17_9BURK</name>
<dbReference type="EMBL" id="JAVIZX010000001">
    <property type="protein sequence ID" value="MDR6216169.1"/>
    <property type="molecule type" value="Genomic_DNA"/>
</dbReference>
<dbReference type="InterPro" id="IPR014859">
    <property type="entry name" value="Phage_TAC_4"/>
</dbReference>
<reference evidence="1 2" key="1">
    <citation type="submission" date="2023-08" db="EMBL/GenBank/DDBJ databases">
        <title>Functional and genomic diversity of the sorghum phyllosphere microbiome.</title>
        <authorList>
            <person name="Shade A."/>
        </authorList>
    </citation>
    <scope>NUCLEOTIDE SEQUENCE [LARGE SCALE GENOMIC DNA]</scope>
    <source>
        <strain evidence="1 2">SORGH_AS_0335</strain>
    </source>
</reference>
<evidence type="ECO:0008006" key="3">
    <source>
        <dbReference type="Google" id="ProtNLM"/>
    </source>
</evidence>
<evidence type="ECO:0000313" key="1">
    <source>
        <dbReference type="EMBL" id="MDR6216169.1"/>
    </source>
</evidence>
<dbReference type="Proteomes" id="UP001267710">
    <property type="component" value="Unassembled WGS sequence"/>
</dbReference>
<organism evidence="1 2">
    <name type="scientific">Paracidovorax wautersii</name>
    <dbReference type="NCBI Taxonomy" id="1177982"/>
    <lineage>
        <taxon>Bacteria</taxon>
        <taxon>Pseudomonadati</taxon>
        <taxon>Pseudomonadota</taxon>
        <taxon>Betaproteobacteria</taxon>
        <taxon>Burkholderiales</taxon>
        <taxon>Comamonadaceae</taxon>
        <taxon>Paracidovorax</taxon>
    </lineage>
</organism>
<gene>
    <name evidence="1" type="ORF">QE399_003858</name>
</gene>
<protein>
    <recommendedName>
        <fullName evidence="3">Phage tail assembly chaperone</fullName>
    </recommendedName>
</protein>
<proteinExistence type="predicted"/>
<accession>A0ABU1IG17</accession>
<dbReference type="Pfam" id="PF08748">
    <property type="entry name" value="Phage_TAC_4"/>
    <property type="match status" value="1"/>
</dbReference>
<keyword evidence="2" id="KW-1185">Reference proteome</keyword>
<sequence>MIKEFSLDAVPTFTAKVDIPVPGKKAQKIEFTFKHRTADDFKTFIENISNYSDDTALVLDVVSGWELSDAFGDENVGKLVKNYLGSARAIVDKYIEQNAGARLGN</sequence>
<dbReference type="RefSeq" id="WP_309831372.1">
    <property type="nucleotide sequence ID" value="NZ_JAVIZX010000001.1"/>
</dbReference>
<evidence type="ECO:0000313" key="2">
    <source>
        <dbReference type="Proteomes" id="UP001267710"/>
    </source>
</evidence>